<dbReference type="EMBL" id="JEMA01000350">
    <property type="protein sequence ID" value="KYF71226.1"/>
    <property type="molecule type" value="Genomic_DNA"/>
</dbReference>
<sequence>MTPGQRIGPHYEVERRAGAGSLGTVYLARSVATGAPVAIKLLRDPSDEARNRFAREARALAALDHPHIVRYVDNGVMPDGEPYLVMEWLDGEDLAARLTRGRLEPTAALRLAARVAEGLAVAHARGVIHRDIKPQNLFLPHGDLDQVKIVDFGLVHLHDATYALTRTGQTLGTPSFMPPEQVTGEQEIDPRADLYSLGCVLFTCLAGRPPFAAAQLVATLAKVVFDEAPPPSSLCPGLPPALDAFVAKLLAKKPAARPGDAAAVVDALRALEVKLSGPVSSAAPASSAALTGRERRLASVILAADVGDLGRGLLAAGLLRDRTVPLADGRALDGVGLTAQALRQVVTRHGAQLELLGDGSLAAVLSGAGSPTELATSAARCALTLRGLLPGARVALSTGWDEIERAQPMEQVIDRASALLEGRAGARVAGRAADAADGAPPILLDPMTAALLSDRFEVARDHDGLVLVGEIEAADEARRLLGKPTTCVGRERELLLLQATFEECAAESEARAVLVTAGAGVGKSRLRHELVRRLAGRGEPVEIWTARGDSMRVGAPFGMLGQIVRRAARLLDGEPIEARRQKLAARVAAHVPEPLRRPVTEFLGELVSTPFPDEDSVLLQAARQDAKRMADQMQWAWVELARAECAARPLLLVLEDLHWGDRPTVEYVDAALRLLVDQPLMVLALARPEVRKAFPSLWEERALTELRLKELSRKACERLVLEALGPATPAPVVEEIVGRSAGNAFFLEELVRAAMEGRPDGVPETVLAMTQARLAGLVPEARRLLRAGSVFGEVFWRGAAQALLGDPVDEAELDACLADLEQRELVTRRPDAKFHGEVEYIFRHALLRDAAYEMLTEDDRALGHQLAGGWLARAGETDAMVLATHFEMGGERERAINCYRRAAEQALGGNDYAAAIERAERAIACGAAGEELGEIATIQAEAHRYRGDFASAEQHAVAAMRALPEGGIRWYRAANLVALAACPLGHEETATGLARALCARWSERAARGPELIVMAQAASGLLVLRGECEDAAALCRRIDAVEERFRTDPAVSAAILRLGVHRAILAGDLGTARERCEAAAQRFTHAGDARMACSSRSNAGHLCNELGAYAEAAALLRAALADAERLALANTVAHAKENLGRALLHLGALEEARALEVEARRHFVAAGQRRLEGGTYIYLAEAFRLAGDLAAAEAEARRACELLADMPPLAPCVLATLANVLLAQGRTAEALEHAGRAAELAAAVVTSLGHLETGESLVYLVHAEALAASGEGRRARAAIALGRDRLLERAGKIANRAWRACFLDNVPENARTLALARAWLGD</sequence>
<dbReference type="SUPFAM" id="SSF56112">
    <property type="entry name" value="Protein kinase-like (PK-like)"/>
    <property type="match status" value="1"/>
</dbReference>
<dbReference type="OrthoDB" id="9816555at2"/>
<dbReference type="PANTHER" id="PTHR16305:SF28">
    <property type="entry name" value="GUANYLATE CYCLASE DOMAIN-CONTAINING PROTEIN"/>
    <property type="match status" value="1"/>
</dbReference>
<dbReference type="PANTHER" id="PTHR16305">
    <property type="entry name" value="TESTICULAR SOLUBLE ADENYLYL CYCLASE"/>
    <property type="match status" value="1"/>
</dbReference>
<keyword evidence="1" id="KW-0547">Nucleotide-binding</keyword>
<protein>
    <recommendedName>
        <fullName evidence="3">Protein kinase domain-containing protein</fullName>
    </recommendedName>
</protein>
<evidence type="ECO:0000256" key="1">
    <source>
        <dbReference type="ARBA" id="ARBA00022741"/>
    </source>
</evidence>
<proteinExistence type="predicted"/>
<name>A0A150QUB4_SORCE</name>
<organism evidence="4 5">
    <name type="scientific">Sorangium cellulosum</name>
    <name type="common">Polyangium cellulosum</name>
    <dbReference type="NCBI Taxonomy" id="56"/>
    <lineage>
        <taxon>Bacteria</taxon>
        <taxon>Pseudomonadati</taxon>
        <taxon>Myxococcota</taxon>
        <taxon>Polyangia</taxon>
        <taxon>Polyangiales</taxon>
        <taxon>Polyangiaceae</taxon>
        <taxon>Sorangium</taxon>
    </lineage>
</organism>
<dbReference type="PROSITE" id="PS50011">
    <property type="entry name" value="PROTEIN_KINASE_DOM"/>
    <property type="match status" value="1"/>
</dbReference>
<evidence type="ECO:0000256" key="2">
    <source>
        <dbReference type="ARBA" id="ARBA00022840"/>
    </source>
</evidence>
<dbReference type="Gene3D" id="3.30.200.20">
    <property type="entry name" value="Phosphorylase Kinase, domain 1"/>
    <property type="match status" value="1"/>
</dbReference>
<dbReference type="InterPro" id="IPR011009">
    <property type="entry name" value="Kinase-like_dom_sf"/>
</dbReference>
<comment type="caution">
    <text evidence="4">The sequence shown here is derived from an EMBL/GenBank/DDBJ whole genome shotgun (WGS) entry which is preliminary data.</text>
</comment>
<dbReference type="PROSITE" id="PS00108">
    <property type="entry name" value="PROTEIN_KINASE_ST"/>
    <property type="match status" value="1"/>
</dbReference>
<evidence type="ECO:0000313" key="5">
    <source>
        <dbReference type="Proteomes" id="UP000075260"/>
    </source>
</evidence>
<dbReference type="GO" id="GO:0004672">
    <property type="term" value="F:protein kinase activity"/>
    <property type="evidence" value="ECO:0007669"/>
    <property type="project" value="InterPro"/>
</dbReference>
<dbReference type="GO" id="GO:0005524">
    <property type="term" value="F:ATP binding"/>
    <property type="evidence" value="ECO:0007669"/>
    <property type="project" value="UniProtKB-KW"/>
</dbReference>
<dbReference type="SUPFAM" id="SSF48452">
    <property type="entry name" value="TPR-like"/>
    <property type="match status" value="2"/>
</dbReference>
<reference evidence="4 5" key="1">
    <citation type="submission" date="2014-02" db="EMBL/GenBank/DDBJ databases">
        <title>The small core and large imbalanced accessory genome model reveals a collaborative survival strategy of Sorangium cellulosum strains in nature.</title>
        <authorList>
            <person name="Han K."/>
            <person name="Peng R."/>
            <person name="Blom J."/>
            <person name="Li Y.-Z."/>
        </authorList>
    </citation>
    <scope>NUCLEOTIDE SEQUENCE [LARGE SCALE GENOMIC DNA]</scope>
    <source>
        <strain evidence="4 5">So0008-312</strain>
    </source>
</reference>
<dbReference type="Proteomes" id="UP000075260">
    <property type="component" value="Unassembled WGS sequence"/>
</dbReference>
<dbReference type="CDD" id="cd14014">
    <property type="entry name" value="STKc_PknB_like"/>
    <property type="match status" value="1"/>
</dbReference>
<evidence type="ECO:0000313" key="4">
    <source>
        <dbReference type="EMBL" id="KYF71226.1"/>
    </source>
</evidence>
<dbReference type="InterPro" id="IPR041664">
    <property type="entry name" value="AAA_16"/>
</dbReference>
<keyword evidence="2" id="KW-0067">ATP-binding</keyword>
<dbReference type="SUPFAM" id="SSF52540">
    <property type="entry name" value="P-loop containing nucleoside triphosphate hydrolases"/>
    <property type="match status" value="1"/>
</dbReference>
<feature type="domain" description="Protein kinase" evidence="3">
    <location>
        <begin position="11"/>
        <end position="269"/>
    </location>
</feature>
<dbReference type="InterPro" id="IPR008271">
    <property type="entry name" value="Ser/Thr_kinase_AS"/>
</dbReference>
<dbReference type="GO" id="GO:0005737">
    <property type="term" value="C:cytoplasm"/>
    <property type="evidence" value="ECO:0007669"/>
    <property type="project" value="TreeGrafter"/>
</dbReference>
<dbReference type="Gene3D" id="1.10.510.10">
    <property type="entry name" value="Transferase(Phosphotransferase) domain 1"/>
    <property type="match status" value="1"/>
</dbReference>
<dbReference type="SMART" id="SM00220">
    <property type="entry name" value="S_TKc"/>
    <property type="match status" value="1"/>
</dbReference>
<dbReference type="Pfam" id="PF13191">
    <property type="entry name" value="AAA_16"/>
    <property type="match status" value="1"/>
</dbReference>
<dbReference type="Gene3D" id="1.25.40.10">
    <property type="entry name" value="Tetratricopeptide repeat domain"/>
    <property type="match status" value="1"/>
</dbReference>
<dbReference type="InterPro" id="IPR027417">
    <property type="entry name" value="P-loop_NTPase"/>
</dbReference>
<accession>A0A150QUB4</accession>
<gene>
    <name evidence="4" type="ORF">BE15_22965</name>
</gene>
<evidence type="ECO:0000259" key="3">
    <source>
        <dbReference type="PROSITE" id="PS50011"/>
    </source>
</evidence>
<dbReference type="RefSeq" id="WP_061607106.1">
    <property type="nucleotide sequence ID" value="NZ_JEMA01000350.1"/>
</dbReference>
<dbReference type="Pfam" id="PF00069">
    <property type="entry name" value="Pkinase"/>
    <property type="match status" value="1"/>
</dbReference>
<dbReference type="InterPro" id="IPR011990">
    <property type="entry name" value="TPR-like_helical_dom_sf"/>
</dbReference>
<dbReference type="GO" id="GO:0004016">
    <property type="term" value="F:adenylate cyclase activity"/>
    <property type="evidence" value="ECO:0007669"/>
    <property type="project" value="TreeGrafter"/>
</dbReference>
<dbReference type="InterPro" id="IPR000719">
    <property type="entry name" value="Prot_kinase_dom"/>
</dbReference>